<organism evidence="7 8">
    <name type="scientific">Roseovarius mucosus DSM 17069</name>
    <dbReference type="NCBI Taxonomy" id="1288298"/>
    <lineage>
        <taxon>Bacteria</taxon>
        <taxon>Pseudomonadati</taxon>
        <taxon>Pseudomonadota</taxon>
        <taxon>Alphaproteobacteria</taxon>
        <taxon>Rhodobacterales</taxon>
        <taxon>Roseobacteraceae</taxon>
        <taxon>Roseovarius</taxon>
    </lineage>
</organism>
<dbReference type="PANTHER" id="PTHR30086">
    <property type="entry name" value="ARGININE EXPORTER PROTEIN ARGO"/>
    <property type="match status" value="1"/>
</dbReference>
<dbReference type="STRING" id="215743.ROSMUCSMR3_03841"/>
<evidence type="ECO:0000256" key="1">
    <source>
        <dbReference type="ARBA" id="ARBA00004651"/>
    </source>
</evidence>
<accession>A0A0A0HNY1</accession>
<dbReference type="eggNOG" id="COG1280">
    <property type="taxonomic scope" value="Bacteria"/>
</dbReference>
<name>A0A0A0HNY1_9RHOB</name>
<proteinExistence type="predicted"/>
<evidence type="ECO:0000256" key="6">
    <source>
        <dbReference type="SAM" id="Phobius"/>
    </source>
</evidence>
<sequence length="410" mass="43493">MTLAAFLAICVLHLMAAISPGPAVLMAARTGVTEGLRTGTFLAMGIGLGGVIWAAAALFGLGLVFEAAPALLWALKIIGAAYLIWMAWGLWRDADRPLDMGAETRLPRSAASAFRLGVMTQLANPKPAVLFSAIFIGTVPPGTSPLIFAALLAVVFLNETLWNILVARIFSLERSPHRLCQPQIHPGSHLWRAFGPAWHQDREHLKGQPMTALDLLTFNAVLAAAILSPGPALLFALRTALADGRAAGIAAGMGLGLVAALWTLAALLGLEALFTLFPWAYLALKIAGAAYLLYIAWNTWRAARQPVTEGPRKPRGRAFLDGVLINLGNPKSVLFAASVLVVIFPKGLTAAEIALITANHMLVEWLFYAGFATLLSGAAARRAYLGAKPIIDRVAALLLGALGLKLLLSR</sequence>
<feature type="transmembrane region" description="Helical" evidence="6">
    <location>
        <begin position="276"/>
        <end position="297"/>
    </location>
</feature>
<comment type="caution">
    <text evidence="7">The sequence shown here is derived from an EMBL/GenBank/DDBJ whole genome shotgun (WGS) entry which is preliminary data.</text>
</comment>
<dbReference type="GO" id="GO:0015171">
    <property type="term" value="F:amino acid transmembrane transporter activity"/>
    <property type="evidence" value="ECO:0007669"/>
    <property type="project" value="TreeGrafter"/>
</dbReference>
<feature type="transmembrane region" description="Helical" evidence="6">
    <location>
        <begin position="215"/>
        <end position="237"/>
    </location>
</feature>
<dbReference type="EMBL" id="AONH01000005">
    <property type="protein sequence ID" value="KGM88915.1"/>
    <property type="molecule type" value="Genomic_DNA"/>
</dbReference>
<protein>
    <submittedName>
        <fullName evidence="7">Putative threonine efflux protein</fullName>
    </submittedName>
</protein>
<keyword evidence="3 6" id="KW-0812">Transmembrane</keyword>
<dbReference type="PATRIC" id="fig|1288298.3.peg.1150"/>
<evidence type="ECO:0000256" key="2">
    <source>
        <dbReference type="ARBA" id="ARBA00022475"/>
    </source>
</evidence>
<keyword evidence="5 6" id="KW-0472">Membrane</keyword>
<gene>
    <name evidence="7" type="ORF">rosmuc_01137</name>
</gene>
<feature type="transmembrane region" description="Helical" evidence="6">
    <location>
        <begin position="365"/>
        <end position="384"/>
    </location>
</feature>
<evidence type="ECO:0000313" key="8">
    <source>
        <dbReference type="Proteomes" id="UP000030021"/>
    </source>
</evidence>
<keyword evidence="2" id="KW-1003">Cell membrane</keyword>
<dbReference type="InterPro" id="IPR001123">
    <property type="entry name" value="LeuE-type"/>
</dbReference>
<reference evidence="7 8" key="1">
    <citation type="submission" date="2013-01" db="EMBL/GenBank/DDBJ databases">
        <authorList>
            <person name="Fiebig A."/>
            <person name="Goeker M."/>
            <person name="Klenk H.-P.P."/>
        </authorList>
    </citation>
    <scope>NUCLEOTIDE SEQUENCE [LARGE SCALE GENOMIC DNA]</scope>
    <source>
        <strain evidence="7 8">DSM 17069</strain>
    </source>
</reference>
<feature type="transmembrane region" description="Helical" evidence="6">
    <location>
        <begin position="43"/>
        <end position="64"/>
    </location>
</feature>
<evidence type="ECO:0000256" key="5">
    <source>
        <dbReference type="ARBA" id="ARBA00023136"/>
    </source>
</evidence>
<feature type="transmembrane region" description="Helical" evidence="6">
    <location>
        <begin position="71"/>
        <end position="91"/>
    </location>
</feature>
<feature type="transmembrane region" description="Helical" evidence="6">
    <location>
        <begin position="333"/>
        <end position="358"/>
    </location>
</feature>
<dbReference type="GO" id="GO:0005886">
    <property type="term" value="C:plasma membrane"/>
    <property type="evidence" value="ECO:0007669"/>
    <property type="project" value="UniProtKB-SubCell"/>
</dbReference>
<evidence type="ECO:0000256" key="3">
    <source>
        <dbReference type="ARBA" id="ARBA00022692"/>
    </source>
</evidence>
<dbReference type="AlphaFoldDB" id="A0A0A0HNY1"/>
<feature type="transmembrane region" description="Helical" evidence="6">
    <location>
        <begin position="390"/>
        <end position="408"/>
    </location>
</feature>
<comment type="subcellular location">
    <subcellularLocation>
        <location evidence="1">Cell membrane</location>
        <topology evidence="1">Multi-pass membrane protein</topology>
    </subcellularLocation>
</comment>
<evidence type="ECO:0000256" key="4">
    <source>
        <dbReference type="ARBA" id="ARBA00022989"/>
    </source>
</evidence>
<dbReference type="PANTHER" id="PTHR30086:SF20">
    <property type="entry name" value="ARGININE EXPORTER PROTEIN ARGO-RELATED"/>
    <property type="match status" value="1"/>
</dbReference>
<feature type="transmembrane region" description="Helical" evidence="6">
    <location>
        <begin position="249"/>
        <end position="269"/>
    </location>
</feature>
<dbReference type="Pfam" id="PF01810">
    <property type="entry name" value="LysE"/>
    <property type="match status" value="2"/>
</dbReference>
<dbReference type="Proteomes" id="UP000030021">
    <property type="component" value="Unassembled WGS sequence"/>
</dbReference>
<keyword evidence="4 6" id="KW-1133">Transmembrane helix</keyword>
<dbReference type="HOGENOM" id="CLU_670625_0_0_5"/>
<evidence type="ECO:0000313" key="7">
    <source>
        <dbReference type="EMBL" id="KGM88915.1"/>
    </source>
</evidence>